<sequence>MKTKEHSKQDTKNIVGMFKPGSVTLLPLTLWLCDARNNCPLRNETEKQSVEPRMSLLVQIPGQLHPRPEEQSELRRDETHHTRRGRKEEGCGSLSGRRPLMEHTHRLINTQPQSMRTTSSGLDLA</sequence>
<keyword evidence="3" id="KW-1185">Reference proteome</keyword>
<feature type="region of interest" description="Disordered" evidence="1">
    <location>
        <begin position="59"/>
        <end position="125"/>
    </location>
</feature>
<feature type="compositionally biased region" description="Basic and acidic residues" evidence="1">
    <location>
        <begin position="66"/>
        <end position="90"/>
    </location>
</feature>
<organism evidence="2 3">
    <name type="scientific">Ilyodon furcidens</name>
    <name type="common">goldbreast splitfin</name>
    <dbReference type="NCBI Taxonomy" id="33524"/>
    <lineage>
        <taxon>Eukaryota</taxon>
        <taxon>Metazoa</taxon>
        <taxon>Chordata</taxon>
        <taxon>Craniata</taxon>
        <taxon>Vertebrata</taxon>
        <taxon>Euteleostomi</taxon>
        <taxon>Actinopterygii</taxon>
        <taxon>Neopterygii</taxon>
        <taxon>Teleostei</taxon>
        <taxon>Neoteleostei</taxon>
        <taxon>Acanthomorphata</taxon>
        <taxon>Ovalentaria</taxon>
        <taxon>Atherinomorphae</taxon>
        <taxon>Cyprinodontiformes</taxon>
        <taxon>Goodeidae</taxon>
        <taxon>Ilyodon</taxon>
    </lineage>
</organism>
<evidence type="ECO:0000313" key="3">
    <source>
        <dbReference type="Proteomes" id="UP001482620"/>
    </source>
</evidence>
<dbReference type="Proteomes" id="UP001482620">
    <property type="component" value="Unassembled WGS sequence"/>
</dbReference>
<evidence type="ECO:0000313" key="2">
    <source>
        <dbReference type="EMBL" id="MEQ2243529.1"/>
    </source>
</evidence>
<dbReference type="EMBL" id="JAHRIQ010070028">
    <property type="protein sequence ID" value="MEQ2243529.1"/>
    <property type="molecule type" value="Genomic_DNA"/>
</dbReference>
<feature type="compositionally biased region" description="Polar residues" evidence="1">
    <location>
        <begin position="107"/>
        <end position="125"/>
    </location>
</feature>
<comment type="caution">
    <text evidence="2">The sequence shown here is derived from an EMBL/GenBank/DDBJ whole genome shotgun (WGS) entry which is preliminary data.</text>
</comment>
<reference evidence="2 3" key="1">
    <citation type="submission" date="2021-06" db="EMBL/GenBank/DDBJ databases">
        <authorList>
            <person name="Palmer J.M."/>
        </authorList>
    </citation>
    <scope>NUCLEOTIDE SEQUENCE [LARGE SCALE GENOMIC DNA]</scope>
    <source>
        <strain evidence="3">if_2019</strain>
        <tissue evidence="2">Muscle</tissue>
    </source>
</reference>
<name>A0ABV0UE80_9TELE</name>
<protein>
    <submittedName>
        <fullName evidence="2">Uncharacterized protein</fullName>
    </submittedName>
</protein>
<proteinExistence type="predicted"/>
<evidence type="ECO:0000256" key="1">
    <source>
        <dbReference type="SAM" id="MobiDB-lite"/>
    </source>
</evidence>
<gene>
    <name evidence="2" type="ORF">ILYODFUR_007876</name>
</gene>
<accession>A0ABV0UE80</accession>